<feature type="domain" description="PPM-type phosphatase" evidence="3">
    <location>
        <begin position="141"/>
        <end position="369"/>
    </location>
</feature>
<dbReference type="Gene3D" id="3.60.40.10">
    <property type="entry name" value="PPM-type phosphatase domain"/>
    <property type="match status" value="1"/>
</dbReference>
<feature type="transmembrane region" description="Helical" evidence="2">
    <location>
        <begin position="47"/>
        <end position="72"/>
    </location>
</feature>
<dbReference type="EMBL" id="CP109546">
    <property type="protein sequence ID" value="WTZ14829.1"/>
    <property type="molecule type" value="Genomic_DNA"/>
</dbReference>
<dbReference type="InterPro" id="IPR052016">
    <property type="entry name" value="Bact_Sigma-Reg"/>
</dbReference>
<dbReference type="SUPFAM" id="SSF81606">
    <property type="entry name" value="PP2C-like"/>
    <property type="match status" value="1"/>
</dbReference>
<feature type="transmembrane region" description="Helical" evidence="2">
    <location>
        <begin position="17"/>
        <end position="35"/>
    </location>
</feature>
<evidence type="ECO:0000256" key="1">
    <source>
        <dbReference type="ARBA" id="ARBA00022801"/>
    </source>
</evidence>
<dbReference type="PANTHER" id="PTHR43156">
    <property type="entry name" value="STAGE II SPORULATION PROTEIN E-RELATED"/>
    <property type="match status" value="1"/>
</dbReference>
<keyword evidence="2" id="KW-0812">Transmembrane</keyword>
<sequence>MQDAFQRSTPLRVHGRSVAWLPPLLLLIGIALLDVNTSGRFRIISWLVLVPVIAAAICGVLGTMAFAALSLLVYGAVDTSWPHPYQNGLPDFILVLVGSGLAALACSVRLRAERRMLHMRDVAETTRRTVLRPMPPGWGGLDHAAVYLAADSEARVGGDFYDIQPGRHGTRLLLGDVQGKGLAAVEAAAALLSTFREAGYHEPDLATVAGRLEVRMLRHNRYRVALGRSDSDRFATGVLVAFPEDTPVTVEVVNFGHEPPLVVTSDGVRSLPAGDGLPLGMGELAPTPPPVLRVPLAPGETLLLVTDGVTEARDTAGDFFPLRDTLTKALPRDPRIADPQRLVRFVRDGTLVHCGGRLADDTTIFAVRRRADGGRGT</sequence>
<dbReference type="SMART" id="SM00331">
    <property type="entry name" value="PP2C_SIG"/>
    <property type="match status" value="1"/>
</dbReference>
<gene>
    <name evidence="4" type="ORF">OG699_23320</name>
</gene>
<organism evidence="4">
    <name type="scientific">Streptomyces sp. NBC_01393</name>
    <dbReference type="NCBI Taxonomy" id="2903851"/>
    <lineage>
        <taxon>Bacteria</taxon>
        <taxon>Bacillati</taxon>
        <taxon>Actinomycetota</taxon>
        <taxon>Actinomycetes</taxon>
        <taxon>Kitasatosporales</taxon>
        <taxon>Streptomycetaceae</taxon>
        <taxon>Streptomyces</taxon>
    </lineage>
</organism>
<dbReference type="AlphaFoldDB" id="A0AAU3IAD7"/>
<evidence type="ECO:0000256" key="2">
    <source>
        <dbReference type="SAM" id="Phobius"/>
    </source>
</evidence>
<keyword evidence="2" id="KW-0472">Membrane</keyword>
<dbReference type="PANTHER" id="PTHR43156:SF2">
    <property type="entry name" value="STAGE II SPORULATION PROTEIN E"/>
    <property type="match status" value="1"/>
</dbReference>
<reference evidence="4" key="1">
    <citation type="submission" date="2022-10" db="EMBL/GenBank/DDBJ databases">
        <title>The complete genomes of actinobacterial strains from the NBC collection.</title>
        <authorList>
            <person name="Joergensen T.S."/>
            <person name="Alvarez Arevalo M."/>
            <person name="Sterndorff E.B."/>
            <person name="Faurdal D."/>
            <person name="Vuksanovic O."/>
            <person name="Mourched A.-S."/>
            <person name="Charusanti P."/>
            <person name="Shaw S."/>
            <person name="Blin K."/>
            <person name="Weber T."/>
        </authorList>
    </citation>
    <scope>NUCLEOTIDE SEQUENCE</scope>
    <source>
        <strain evidence="4">NBC_01393</strain>
    </source>
</reference>
<feature type="transmembrane region" description="Helical" evidence="2">
    <location>
        <begin position="92"/>
        <end position="110"/>
    </location>
</feature>
<evidence type="ECO:0000259" key="3">
    <source>
        <dbReference type="SMART" id="SM00331"/>
    </source>
</evidence>
<protein>
    <submittedName>
        <fullName evidence="4">Serine/threonine-protein phosphatase</fullName>
    </submittedName>
</protein>
<name>A0AAU3IAD7_9ACTN</name>
<accession>A0AAU3IAD7</accession>
<dbReference type="GO" id="GO:0016791">
    <property type="term" value="F:phosphatase activity"/>
    <property type="evidence" value="ECO:0007669"/>
    <property type="project" value="TreeGrafter"/>
</dbReference>
<dbReference type="InterPro" id="IPR036457">
    <property type="entry name" value="PPM-type-like_dom_sf"/>
</dbReference>
<proteinExistence type="predicted"/>
<dbReference type="InterPro" id="IPR001932">
    <property type="entry name" value="PPM-type_phosphatase-like_dom"/>
</dbReference>
<keyword evidence="1" id="KW-0378">Hydrolase</keyword>
<evidence type="ECO:0000313" key="4">
    <source>
        <dbReference type="EMBL" id="WTZ14829.1"/>
    </source>
</evidence>
<keyword evidence="2" id="KW-1133">Transmembrane helix</keyword>
<dbReference type="Pfam" id="PF07228">
    <property type="entry name" value="SpoIIE"/>
    <property type="match status" value="1"/>
</dbReference>